<dbReference type="Pfam" id="PF02348">
    <property type="entry name" value="CTP_transf_3"/>
    <property type="match status" value="1"/>
</dbReference>
<dbReference type="Proteomes" id="UP000253987">
    <property type="component" value="Unassembled WGS sequence"/>
</dbReference>
<dbReference type="EC" id="2.7.7.38" evidence="5"/>
<evidence type="ECO:0000256" key="2">
    <source>
        <dbReference type="ARBA" id="ARBA00022679"/>
    </source>
</evidence>
<dbReference type="EMBL" id="QFWX01000004">
    <property type="protein sequence ID" value="PXX90834.1"/>
    <property type="molecule type" value="Genomic_DNA"/>
</dbReference>
<evidence type="ECO:0000256" key="5">
    <source>
        <dbReference type="HAMAP-Rule" id="MF_00057"/>
    </source>
</evidence>
<accession>A0A2V3ZMD9</accession>
<organism evidence="6 7">
    <name type="scientific">Marinobacter vulgaris</name>
    <dbReference type="NCBI Taxonomy" id="1928331"/>
    <lineage>
        <taxon>Bacteria</taxon>
        <taxon>Pseudomonadati</taxon>
        <taxon>Pseudomonadota</taxon>
        <taxon>Gammaproteobacteria</taxon>
        <taxon>Pseudomonadales</taxon>
        <taxon>Marinobacteraceae</taxon>
        <taxon>Marinobacter</taxon>
    </lineage>
</organism>
<reference evidence="6 7" key="2">
    <citation type="submission" date="2018-06" db="EMBL/GenBank/DDBJ databases">
        <title>Marinobactersediminissp. nov, a moderately halophilic bacterium isolated from marine solar saltern.</title>
        <authorList>
            <person name="Zhang Y."/>
        </authorList>
    </citation>
    <scope>NUCLEOTIDE SEQUENCE [LARGE SCALE GENOMIC DNA]</scope>
    <source>
        <strain evidence="6 7">F01</strain>
    </source>
</reference>
<dbReference type="InterPro" id="IPR029044">
    <property type="entry name" value="Nucleotide-diphossugar_trans"/>
</dbReference>
<dbReference type="OrthoDB" id="9815559at2"/>
<keyword evidence="2 5" id="KW-0808">Transferase</keyword>
<dbReference type="GO" id="GO:0005829">
    <property type="term" value="C:cytosol"/>
    <property type="evidence" value="ECO:0007669"/>
    <property type="project" value="TreeGrafter"/>
</dbReference>
<comment type="similarity">
    <text evidence="5">Belongs to the KdsB family.</text>
</comment>
<dbReference type="NCBIfam" id="TIGR00466">
    <property type="entry name" value="kdsB"/>
    <property type="match status" value="1"/>
</dbReference>
<dbReference type="PANTHER" id="PTHR42866">
    <property type="entry name" value="3-DEOXY-MANNO-OCTULOSONATE CYTIDYLYLTRANSFERASE"/>
    <property type="match status" value="1"/>
</dbReference>
<dbReference type="Gene3D" id="3.90.550.10">
    <property type="entry name" value="Spore Coat Polysaccharide Biosynthesis Protein SpsA, Chain A"/>
    <property type="match status" value="1"/>
</dbReference>
<dbReference type="UniPathway" id="UPA00358">
    <property type="reaction ID" value="UER00476"/>
</dbReference>
<dbReference type="CDD" id="cd02517">
    <property type="entry name" value="CMP-KDO-Synthetase"/>
    <property type="match status" value="1"/>
</dbReference>
<dbReference type="NCBIfam" id="NF009905">
    <property type="entry name" value="PRK13368.1"/>
    <property type="match status" value="1"/>
</dbReference>
<keyword evidence="4 5" id="KW-0448">Lipopolysaccharide biosynthesis</keyword>
<comment type="caution">
    <text evidence="6">The sequence shown here is derived from an EMBL/GenBank/DDBJ whole genome shotgun (WGS) entry which is preliminary data.</text>
</comment>
<keyword evidence="3 5" id="KW-0548">Nucleotidyltransferase</keyword>
<dbReference type="SUPFAM" id="SSF53448">
    <property type="entry name" value="Nucleotide-diphospho-sugar transferases"/>
    <property type="match status" value="1"/>
</dbReference>
<comment type="subcellular location">
    <subcellularLocation>
        <location evidence="5">Cytoplasm</location>
    </subcellularLocation>
    <subcellularLocation>
        <location evidence="1">Membrane</location>
    </subcellularLocation>
</comment>
<dbReference type="RefSeq" id="WP_114613058.1">
    <property type="nucleotide sequence ID" value="NZ_QFWX01000004.1"/>
</dbReference>
<keyword evidence="5" id="KW-0963">Cytoplasm</keyword>
<comment type="pathway">
    <text evidence="5">Nucleotide-sugar biosynthesis; CMP-3-deoxy-D-manno-octulosonate biosynthesis; CMP-3-deoxy-D-manno-octulosonate from 3-deoxy-D-manno-octulosonate and CTP: step 1/1.</text>
</comment>
<evidence type="ECO:0000313" key="6">
    <source>
        <dbReference type="EMBL" id="PXX90834.1"/>
    </source>
</evidence>
<sequence>MSYTVVIPARFASTRLPGKPLAEIAGKPMIAHVHDRACESNAGRVIIATDDPRIETACRSFGAEVVMTSAGHASGTDRLEEVARLMNFGPDERVVNVQGDEPLIPPQLIDQVAANLETHPDVAIATLCEQISDAASVFNPNVVKVVFDHRGIAHYFSRAPIPWARDAWQTADARKQLPEGSEYYRHIGIYGYRVSLLRNFVTWAPAPTEVTESLEQLRALYNGARIHVEEACRVPPAGVDTQEDLERLRQYMAEHQEPNP</sequence>
<evidence type="ECO:0000256" key="4">
    <source>
        <dbReference type="ARBA" id="ARBA00022985"/>
    </source>
</evidence>
<dbReference type="FunFam" id="3.90.550.10:FF:000011">
    <property type="entry name" value="3-deoxy-manno-octulosonate cytidylyltransferase"/>
    <property type="match status" value="1"/>
</dbReference>
<keyword evidence="7" id="KW-1185">Reference proteome</keyword>
<dbReference type="GO" id="GO:0008690">
    <property type="term" value="F:3-deoxy-manno-octulosonate cytidylyltransferase activity"/>
    <property type="evidence" value="ECO:0007669"/>
    <property type="project" value="UniProtKB-UniRule"/>
</dbReference>
<gene>
    <name evidence="5" type="primary">kdsB</name>
    <name evidence="6" type="ORF">DIT71_09890</name>
</gene>
<dbReference type="NCBIfam" id="NF003950">
    <property type="entry name" value="PRK05450.1-3"/>
    <property type="match status" value="1"/>
</dbReference>
<dbReference type="NCBIfam" id="NF003952">
    <property type="entry name" value="PRK05450.1-5"/>
    <property type="match status" value="1"/>
</dbReference>
<evidence type="ECO:0000313" key="7">
    <source>
        <dbReference type="Proteomes" id="UP000253987"/>
    </source>
</evidence>
<dbReference type="GO" id="GO:0016020">
    <property type="term" value="C:membrane"/>
    <property type="evidence" value="ECO:0007669"/>
    <property type="project" value="UniProtKB-SubCell"/>
</dbReference>
<name>A0A2V3ZMD9_9GAMM</name>
<comment type="catalytic activity">
    <reaction evidence="5">
        <text>3-deoxy-alpha-D-manno-oct-2-ulosonate + CTP = CMP-3-deoxy-beta-D-manno-octulosonate + diphosphate</text>
        <dbReference type="Rhea" id="RHEA:23448"/>
        <dbReference type="ChEBI" id="CHEBI:33019"/>
        <dbReference type="ChEBI" id="CHEBI:37563"/>
        <dbReference type="ChEBI" id="CHEBI:85986"/>
        <dbReference type="ChEBI" id="CHEBI:85987"/>
        <dbReference type="EC" id="2.7.7.38"/>
    </reaction>
</comment>
<dbReference type="GO" id="GO:0033468">
    <property type="term" value="P:CMP-keto-3-deoxy-D-manno-octulosonic acid biosynthetic process"/>
    <property type="evidence" value="ECO:0007669"/>
    <property type="project" value="UniProtKB-UniRule"/>
</dbReference>
<dbReference type="InterPro" id="IPR003329">
    <property type="entry name" value="Cytidylyl_trans"/>
</dbReference>
<dbReference type="InterPro" id="IPR004528">
    <property type="entry name" value="KdsB"/>
</dbReference>
<dbReference type="GO" id="GO:0009103">
    <property type="term" value="P:lipopolysaccharide biosynthetic process"/>
    <property type="evidence" value="ECO:0007669"/>
    <property type="project" value="UniProtKB-UniRule"/>
</dbReference>
<evidence type="ECO:0000256" key="3">
    <source>
        <dbReference type="ARBA" id="ARBA00022695"/>
    </source>
</evidence>
<dbReference type="PANTHER" id="PTHR42866:SF2">
    <property type="entry name" value="3-DEOXY-MANNO-OCTULOSONATE CYTIDYLYLTRANSFERASE, MITOCHONDRIAL"/>
    <property type="match status" value="1"/>
</dbReference>
<dbReference type="HAMAP" id="MF_00057">
    <property type="entry name" value="KdsB"/>
    <property type="match status" value="1"/>
</dbReference>
<dbReference type="AlphaFoldDB" id="A0A2V3ZMD9"/>
<reference evidence="7" key="1">
    <citation type="submission" date="2018-05" db="EMBL/GenBank/DDBJ databases">
        <authorList>
            <person name="Lu D."/>
        </authorList>
    </citation>
    <scope>NUCLEOTIDE SEQUENCE [LARGE SCALE GENOMIC DNA]</scope>
    <source>
        <strain evidence="7">F01</strain>
    </source>
</reference>
<comment type="function">
    <text evidence="5">Activates KDO (a required 8-carbon sugar) for incorporation into bacterial lipopolysaccharide in Gram-negative bacteria.</text>
</comment>
<proteinExistence type="inferred from homology"/>
<protein>
    <recommendedName>
        <fullName evidence="5">3-deoxy-manno-octulosonate cytidylyltransferase</fullName>
        <ecNumber evidence="5">2.7.7.38</ecNumber>
    </recommendedName>
    <alternativeName>
        <fullName evidence="5">CMP-2-keto-3-deoxyoctulosonic acid synthase</fullName>
        <shortName evidence="5">CKS</shortName>
        <shortName evidence="5">CMP-KDO synthase</shortName>
    </alternativeName>
</protein>
<evidence type="ECO:0000256" key="1">
    <source>
        <dbReference type="ARBA" id="ARBA00004370"/>
    </source>
</evidence>